<reference evidence="2" key="2">
    <citation type="submission" date="2010-11" db="EMBL/GenBank/DDBJ databases">
        <authorList>
            <consortium name="The Broad Institute Genome Sequencing Platform"/>
            <person name="Earl A."/>
            <person name="Ward D."/>
            <person name="Feldgarden M."/>
            <person name="Gevers D."/>
            <person name="Butler R."/>
            <person name="Young S.K."/>
            <person name="Zeng Q."/>
            <person name="Gargeya S."/>
            <person name="Fitzgerald M."/>
            <person name="Haas B."/>
            <person name="Abouelleil A."/>
            <person name="Alvarado L."/>
            <person name="Arachchi H.M."/>
            <person name="Berlin A."/>
            <person name="Brown A."/>
            <person name="Chapman S.B."/>
            <person name="Chen Z."/>
            <person name="Dunbar C."/>
            <person name="Freedman E."/>
            <person name="Gearin G."/>
            <person name="Gellesch M."/>
            <person name="Goldberg J."/>
            <person name="Griggs A."/>
            <person name="Gujja S."/>
            <person name="Heilman E."/>
            <person name="Heiman D."/>
            <person name="Howarth C."/>
            <person name="Larson L."/>
            <person name="Lui A."/>
            <person name="MacDonald P.J.P."/>
            <person name="Mehta T."/>
            <person name="Montmayeur A."/>
            <person name="Murphy C."/>
            <person name="Neiman D."/>
            <person name="Pearson M."/>
            <person name="Priest M."/>
            <person name="Roberts A."/>
            <person name="Saif S."/>
            <person name="Shea T."/>
            <person name="Shenoy N."/>
            <person name="Sisk P."/>
            <person name="Stolte C."/>
            <person name="Sykes S."/>
            <person name="White J."/>
            <person name="Yandava C."/>
            <person name="Wortman J."/>
            <person name="Nusbaum C."/>
            <person name="Birren B."/>
        </authorList>
    </citation>
    <scope>NUCLEOTIDE SEQUENCE</scope>
    <source>
        <strain evidence="2">P1A1 Lamole</strain>
    </source>
</reference>
<feature type="compositionally biased region" description="Basic and acidic residues" evidence="1">
    <location>
        <begin position="240"/>
        <end position="250"/>
    </location>
</feature>
<protein>
    <submittedName>
        <fullName evidence="2 3">Uncharacterized protein</fullName>
    </submittedName>
</protein>
<feature type="compositionally biased region" description="Basic and acidic residues" evidence="1">
    <location>
        <begin position="208"/>
        <end position="217"/>
    </location>
</feature>
<reference evidence="2 4" key="3">
    <citation type="journal article" date="2015" name="BMC Genomics">
        <title>Sex and parasites: genomic and transcriptomic analysis of Microbotryum lychnidis-dioicae, the biotrophic and plant-castrating anther smut fungus.</title>
        <authorList>
            <person name="Perlin M.H."/>
            <person name="Amselem J."/>
            <person name="Fontanillas E."/>
            <person name="Toh S.S."/>
            <person name="Chen Z."/>
            <person name="Goldberg J."/>
            <person name="Duplessis S."/>
            <person name="Henrissat B."/>
            <person name="Young S."/>
            <person name="Zeng Q."/>
            <person name="Aguileta G."/>
            <person name="Petit E."/>
            <person name="Badouin H."/>
            <person name="Andrews J."/>
            <person name="Razeeq D."/>
            <person name="Gabaldon T."/>
            <person name="Quesneville H."/>
            <person name="Giraud T."/>
            <person name="Hood M.E."/>
            <person name="Schultz D.J."/>
            <person name="Cuomo C.A."/>
        </authorList>
    </citation>
    <scope>NUCLEOTIDE SEQUENCE [LARGE SCALE GENOMIC DNA]</scope>
    <source>
        <strain evidence="2">P1A1 Lamole</strain>
        <strain evidence="4">p1A1 Lamole</strain>
    </source>
</reference>
<dbReference type="OrthoDB" id="2538472at2759"/>
<evidence type="ECO:0000256" key="1">
    <source>
        <dbReference type="SAM" id="MobiDB-lite"/>
    </source>
</evidence>
<accession>U5GZC5</accession>
<dbReference type="HOGENOM" id="CLU_384593_0_0_1"/>
<feature type="region of interest" description="Disordered" evidence="1">
    <location>
        <begin position="384"/>
        <end position="421"/>
    </location>
</feature>
<feature type="compositionally biased region" description="Low complexity" evidence="1">
    <location>
        <begin position="709"/>
        <end position="719"/>
    </location>
</feature>
<feature type="compositionally biased region" description="Basic and acidic residues" evidence="1">
    <location>
        <begin position="257"/>
        <end position="271"/>
    </location>
</feature>
<sequence length="719" mass="78073">MSNSDDDLDNFFLLPRRTPEPPSPTQPSQHISPSPSPSPSPHRTRTRRAREQSDEQDEDQTPRSIASSSDVEIIASASRRVQGRNTIVAGSSRDDWSRTKTKRSSLHTASRPRPALEARSSRLGLSDSRSGGTTKAAEGASDDDDEDEELPPPIANVPRLGDLFNSEGGAALRAMAKANGWRGAAPSPPKRTVLTPRNGVAASKGKGKGKEKEHPTSESDSTTTVTRGRRTSSTAPTSHSDLDDQLDKARYAATRQPRSEVSKGKAKEQSIKRPRRVSPTPTPEPPVEFDETARAPAPEPFWGTEAIVMTSATAKEANRHQHGAATEALRRMSELGAPRIDQTSHLEDEIVDDEDEDRGEGGAQGIPFQTADKYETVAAKAKREKAESMAKLRAVRQRKAEAAAAASTKSGRTSSNTPRPKQITVDNLLVSMSTAKERCLMCNAEVLKSELQAHTNQCLDAGFSQDDFSQAHVPPRPYQASAPPRPALDIVDDDPVHDSQEIRARLAAELFSPSPPHRATASRAQDKGKGRAVELPSVVAAPRTASRHQQLELQLDNDEDEEEYWSSDTLALAETDLFDEPRTSTRARRNEVIEIEDDDDVVRARGSGGINTEHRPGPPQDGSSPPRGSLYVSTMSAVIRGAYERMYSNKAKGEGEGGGRIDPLGSQKMTTVSAPTGRRGVGRVQEGERGMEEEGWGDGGEEAEEVRRPLSVPLRRPLF</sequence>
<reference evidence="3" key="4">
    <citation type="submission" date="2015-06" db="UniProtKB">
        <authorList>
            <consortium name="EnsemblFungi"/>
        </authorList>
    </citation>
    <scope>IDENTIFICATION</scope>
</reference>
<name>U5GZC5_USTV1</name>
<dbReference type="Proteomes" id="UP000017200">
    <property type="component" value="Unassembled WGS sequence"/>
</dbReference>
<proteinExistence type="predicted"/>
<feature type="region of interest" description="Disordered" evidence="1">
    <location>
        <begin position="314"/>
        <end position="372"/>
    </location>
</feature>
<gene>
    <name evidence="2" type="ORF">MVLG_00529</name>
</gene>
<feature type="compositionally biased region" description="Low complexity" evidence="1">
    <location>
        <begin position="221"/>
        <end position="234"/>
    </location>
</feature>
<feature type="compositionally biased region" description="Acidic residues" evidence="1">
    <location>
        <begin position="140"/>
        <end position="150"/>
    </location>
</feature>
<feature type="region of interest" description="Disordered" evidence="1">
    <location>
        <begin position="512"/>
        <end position="532"/>
    </location>
</feature>
<feature type="compositionally biased region" description="Acidic residues" evidence="1">
    <location>
        <begin position="349"/>
        <end position="358"/>
    </location>
</feature>
<evidence type="ECO:0000313" key="2">
    <source>
        <dbReference type="EMBL" id="KDE09207.1"/>
    </source>
</evidence>
<keyword evidence="4" id="KW-1185">Reference proteome</keyword>
<evidence type="ECO:0000313" key="4">
    <source>
        <dbReference type="Proteomes" id="UP000017200"/>
    </source>
</evidence>
<evidence type="ECO:0000313" key="3">
    <source>
        <dbReference type="EnsemblFungi" id="MVLG_00529T0"/>
    </source>
</evidence>
<feature type="compositionally biased region" description="Low complexity" evidence="1">
    <location>
        <begin position="402"/>
        <end position="415"/>
    </location>
</feature>
<organism evidence="2">
    <name type="scientific">Microbotryum lychnidis-dioicae (strain p1A1 Lamole / MvSl-1064)</name>
    <name type="common">Anther smut fungus</name>
    <dbReference type="NCBI Taxonomy" id="683840"/>
    <lineage>
        <taxon>Eukaryota</taxon>
        <taxon>Fungi</taxon>
        <taxon>Dikarya</taxon>
        <taxon>Basidiomycota</taxon>
        <taxon>Pucciniomycotina</taxon>
        <taxon>Microbotryomycetes</taxon>
        <taxon>Microbotryales</taxon>
        <taxon>Microbotryaceae</taxon>
        <taxon>Microbotryum</taxon>
    </lineage>
</organism>
<feature type="region of interest" description="Disordered" evidence="1">
    <location>
        <begin position="650"/>
        <end position="719"/>
    </location>
</feature>
<dbReference type="InParanoid" id="U5GZC5"/>
<dbReference type="AlphaFoldDB" id="U5GZC5"/>
<feature type="region of interest" description="Disordered" evidence="1">
    <location>
        <begin position="1"/>
        <end position="164"/>
    </location>
</feature>
<dbReference type="EnsemblFungi" id="MVLG_00529T0">
    <property type="protein sequence ID" value="MVLG_00529T0"/>
    <property type="gene ID" value="MVLG_00529"/>
</dbReference>
<feature type="region of interest" description="Disordered" evidence="1">
    <location>
        <begin position="180"/>
        <end position="299"/>
    </location>
</feature>
<reference evidence="4" key="1">
    <citation type="submission" date="2010-11" db="EMBL/GenBank/DDBJ databases">
        <title>The genome sequence of Microbotryum violaceum strain p1A1 Lamole.</title>
        <authorList>
            <person name="Cuomo C."/>
            <person name="Perlin M."/>
            <person name="Young S.K."/>
            <person name="Zeng Q."/>
            <person name="Gargeya S."/>
            <person name="Alvarado L."/>
            <person name="Berlin A."/>
            <person name="Chapman S.B."/>
            <person name="Chen Z."/>
            <person name="Freedman E."/>
            <person name="Gellesch M."/>
            <person name="Goldberg J."/>
            <person name="Griggs A."/>
            <person name="Gujja S."/>
            <person name="Heilman E."/>
            <person name="Heiman D."/>
            <person name="Howarth C."/>
            <person name="Mehta T."/>
            <person name="Neiman D."/>
            <person name="Pearson M."/>
            <person name="Roberts A."/>
            <person name="Saif S."/>
            <person name="Shea T."/>
            <person name="Shenoy N."/>
            <person name="Sisk P."/>
            <person name="Stolte C."/>
            <person name="Sykes S."/>
            <person name="White J."/>
            <person name="Yandava C."/>
            <person name="Haas B."/>
            <person name="Nusbaum C."/>
            <person name="Birren B."/>
        </authorList>
    </citation>
    <scope>NUCLEOTIDE SEQUENCE [LARGE SCALE GENOMIC DNA]</scope>
    <source>
        <strain evidence="4">p1A1 Lamole</strain>
    </source>
</reference>
<feature type="compositionally biased region" description="Low complexity" evidence="1">
    <location>
        <begin position="121"/>
        <end position="132"/>
    </location>
</feature>
<feature type="region of interest" description="Disordered" evidence="1">
    <location>
        <begin position="597"/>
        <end position="629"/>
    </location>
</feature>
<dbReference type="EMBL" id="AEIJ01000045">
    <property type="status" value="NOT_ANNOTATED_CDS"/>
    <property type="molecule type" value="Genomic_DNA"/>
</dbReference>
<dbReference type="EMBL" id="GL541645">
    <property type="protein sequence ID" value="KDE09207.1"/>
    <property type="molecule type" value="Genomic_DNA"/>
</dbReference>
<feature type="compositionally biased region" description="Acidic residues" evidence="1">
    <location>
        <begin position="693"/>
        <end position="704"/>
    </location>
</feature>